<dbReference type="EMBL" id="LLXI01002546">
    <property type="protein sequence ID" value="PKY57421.1"/>
    <property type="molecule type" value="Genomic_DNA"/>
</dbReference>
<feature type="region of interest" description="Disordered" evidence="2">
    <location>
        <begin position="98"/>
        <end position="120"/>
    </location>
</feature>
<protein>
    <submittedName>
        <fullName evidence="3">Uncharacterized protein</fullName>
    </submittedName>
</protein>
<organism evidence="3 4">
    <name type="scientific">Rhizophagus irregularis</name>
    <dbReference type="NCBI Taxonomy" id="588596"/>
    <lineage>
        <taxon>Eukaryota</taxon>
        <taxon>Fungi</taxon>
        <taxon>Fungi incertae sedis</taxon>
        <taxon>Mucoromycota</taxon>
        <taxon>Glomeromycotina</taxon>
        <taxon>Glomeromycetes</taxon>
        <taxon>Glomerales</taxon>
        <taxon>Glomeraceae</taxon>
        <taxon>Rhizophagus</taxon>
    </lineage>
</organism>
<dbReference type="VEuPathDB" id="FungiDB:FUN_022727"/>
<reference evidence="3 4" key="1">
    <citation type="submission" date="2015-10" db="EMBL/GenBank/DDBJ databases">
        <title>Genome analyses suggest a sexual origin of heterokaryosis in a supposedly ancient asexual fungus.</title>
        <authorList>
            <person name="Ropars J."/>
            <person name="Sedzielewska K."/>
            <person name="Noel J."/>
            <person name="Charron P."/>
            <person name="Farinelli L."/>
            <person name="Marton T."/>
            <person name="Kruger M."/>
            <person name="Pelin A."/>
            <person name="Brachmann A."/>
            <person name="Corradi N."/>
        </authorList>
    </citation>
    <scope>NUCLEOTIDE SEQUENCE [LARGE SCALE GENOMIC DNA]</scope>
    <source>
        <strain evidence="3 4">A4</strain>
    </source>
</reference>
<dbReference type="VEuPathDB" id="FungiDB:RhiirFUN_018972"/>
<dbReference type="VEuPathDB" id="FungiDB:RhiirA1_483593"/>
<feature type="coiled-coil region" evidence="1">
    <location>
        <begin position="56"/>
        <end position="83"/>
    </location>
</feature>
<evidence type="ECO:0000313" key="3">
    <source>
        <dbReference type="EMBL" id="PKY57421.1"/>
    </source>
</evidence>
<name>A0A2I1HEU7_9GLOM</name>
<accession>A0A2I1HEU7</accession>
<sequence length="149" mass="17283">MARMELTDQKYSSDTSSEQEVIRYIKILAQAFGLNEQNAEVYSVLSSENRALAKRLDHYCSQHRKLKKRVKLLEERVKWLDDNVNELFTMEHCNCSKESINTSSESSSSKEFNSDHALPEKKVDPGKIICVKRKSDNKAKPKRYLIQKV</sequence>
<evidence type="ECO:0000256" key="2">
    <source>
        <dbReference type="SAM" id="MobiDB-lite"/>
    </source>
</evidence>
<dbReference type="AlphaFoldDB" id="A0A2I1HEU7"/>
<dbReference type="Proteomes" id="UP000234323">
    <property type="component" value="Unassembled WGS sequence"/>
</dbReference>
<comment type="caution">
    <text evidence="3">The sequence shown here is derived from an EMBL/GenBank/DDBJ whole genome shotgun (WGS) entry which is preliminary data.</text>
</comment>
<feature type="compositionally biased region" description="Low complexity" evidence="2">
    <location>
        <begin position="98"/>
        <end position="111"/>
    </location>
</feature>
<gene>
    <name evidence="3" type="ORF">RhiirA4_428976</name>
</gene>
<keyword evidence="4" id="KW-1185">Reference proteome</keyword>
<evidence type="ECO:0000313" key="4">
    <source>
        <dbReference type="Proteomes" id="UP000234323"/>
    </source>
</evidence>
<proteinExistence type="predicted"/>
<evidence type="ECO:0000256" key="1">
    <source>
        <dbReference type="SAM" id="Coils"/>
    </source>
</evidence>
<keyword evidence="1" id="KW-0175">Coiled coil</keyword>